<organism evidence="1 2">
    <name type="scientific">Erwinia phage Hena1</name>
    <dbReference type="NCBI Taxonomy" id="2678601"/>
    <lineage>
        <taxon>Viruses</taxon>
        <taxon>Duplodnaviria</taxon>
        <taxon>Heunggongvirae</taxon>
        <taxon>Uroviricota</taxon>
        <taxon>Caudoviricetes</taxon>
        <taxon>Vequintavirinae</taxon>
        <taxon>Henunavirus</taxon>
        <taxon>Henunavirus hena1</taxon>
    </lineage>
</organism>
<dbReference type="InterPro" id="IPR036390">
    <property type="entry name" value="WH_DNA-bd_sf"/>
</dbReference>
<evidence type="ECO:0000313" key="2">
    <source>
        <dbReference type="Proteomes" id="UP000433183"/>
    </source>
</evidence>
<evidence type="ECO:0008006" key="3">
    <source>
        <dbReference type="Google" id="ProtNLM"/>
    </source>
</evidence>
<dbReference type="EMBL" id="MN732867">
    <property type="protein sequence ID" value="QGZ16384.1"/>
    <property type="molecule type" value="Genomic_DNA"/>
</dbReference>
<keyword evidence="2" id="KW-1185">Reference proteome</keyword>
<dbReference type="SUPFAM" id="SSF46785">
    <property type="entry name" value="Winged helix' DNA-binding domain"/>
    <property type="match status" value="1"/>
</dbReference>
<accession>A0A6B9J8H4</accession>
<proteinExistence type="predicted"/>
<evidence type="ECO:0000313" key="1">
    <source>
        <dbReference type="EMBL" id="QGZ16384.1"/>
    </source>
</evidence>
<dbReference type="Pfam" id="PF13730">
    <property type="entry name" value="HTH_36"/>
    <property type="match status" value="1"/>
</dbReference>
<name>A0A6B9J8H4_9CAUD</name>
<dbReference type="Proteomes" id="UP000433183">
    <property type="component" value="Segment"/>
</dbReference>
<sequence>MKTKPYVLCPIALLSDRKVSSFSKELVLYIKHKHQVYRAKNKDAEFFQSMQTMAEEFGVTERTVRRAVDSLCEAGWLEKRGGGQKSPLFLTPTF</sequence>
<gene>
    <name evidence="1" type="ORF">Hena1_02340</name>
</gene>
<dbReference type="InterPro" id="IPR036388">
    <property type="entry name" value="WH-like_DNA-bd_sf"/>
</dbReference>
<protein>
    <recommendedName>
        <fullName evidence="3">HTH gntR-type domain-containing protein</fullName>
    </recommendedName>
</protein>
<reference evidence="1 2" key="1">
    <citation type="submission" date="2019-11" db="EMBL/GenBank/DDBJ databases">
        <title>Characterization of a new Erwinia amylovora bacteriophage.</title>
        <authorList>
            <person name="Valentovich L.N."/>
            <person name="Akhremchuk A.E."/>
            <person name="Besarab N.V."/>
            <person name="Lagonenko A.L."/>
        </authorList>
    </citation>
    <scope>NUCLEOTIDE SEQUENCE [LARGE SCALE GENOMIC DNA]</scope>
</reference>
<dbReference type="Gene3D" id="1.10.10.10">
    <property type="entry name" value="Winged helix-like DNA-binding domain superfamily/Winged helix DNA-binding domain"/>
    <property type="match status" value="1"/>
</dbReference>